<reference evidence="5" key="1">
    <citation type="submission" date="2019-10" db="EMBL/GenBank/DDBJ databases">
        <title>Streptomyces sp. nov., a novel actinobacterium isolated from alkaline environment.</title>
        <authorList>
            <person name="Golinska P."/>
        </authorList>
    </citation>
    <scope>NUCLEOTIDE SEQUENCE [LARGE SCALE GENOMIC DNA]</scope>
    <source>
        <strain evidence="5">DSM 42118</strain>
    </source>
</reference>
<dbReference type="Proteomes" id="UP000538929">
    <property type="component" value="Unassembled WGS sequence"/>
</dbReference>
<dbReference type="InterPro" id="IPR013762">
    <property type="entry name" value="Integrase-like_cat_sf"/>
</dbReference>
<feature type="region of interest" description="Disordered" evidence="2">
    <location>
        <begin position="1"/>
        <end position="75"/>
    </location>
</feature>
<evidence type="ECO:0000256" key="1">
    <source>
        <dbReference type="ARBA" id="ARBA00023172"/>
    </source>
</evidence>
<dbReference type="InterPro" id="IPR011010">
    <property type="entry name" value="DNA_brk_join_enz"/>
</dbReference>
<sequence>AGRGVSPWAAPRPCSRCRPGARESPRHPTRKNPGDERAIRSRHHRHREPDGSHRDIAGPLGGHVLPPGAVGRVGREDSDDAARFELNDGNWRHQTWWPAVENSHYFDDDGGQRLVPRYPPHSMRRTCASWLVRKGVSLYEVQHLLGQENFQATQRYAHLQPEAHKAVLGARERLEAPLAAVA</sequence>
<evidence type="ECO:0000256" key="2">
    <source>
        <dbReference type="SAM" id="MobiDB-lite"/>
    </source>
</evidence>
<feature type="compositionally biased region" description="Basic and acidic residues" evidence="2">
    <location>
        <begin position="47"/>
        <end position="56"/>
    </location>
</feature>
<dbReference type="AlphaFoldDB" id="A0A7W3Y1W0"/>
<accession>A0A7W3Y1W0</accession>
<dbReference type="Pfam" id="PF00589">
    <property type="entry name" value="Phage_integrase"/>
    <property type="match status" value="1"/>
</dbReference>
<evidence type="ECO:0000313" key="5">
    <source>
        <dbReference type="Proteomes" id="UP000538929"/>
    </source>
</evidence>
<dbReference type="InterPro" id="IPR002104">
    <property type="entry name" value="Integrase_catalytic"/>
</dbReference>
<dbReference type="Gene3D" id="1.10.443.10">
    <property type="entry name" value="Intergrase catalytic core"/>
    <property type="match status" value="1"/>
</dbReference>
<organism evidence="4 5">
    <name type="scientific">Streptomyces alkaliphilus</name>
    <dbReference type="NCBI Taxonomy" id="1472722"/>
    <lineage>
        <taxon>Bacteria</taxon>
        <taxon>Bacillati</taxon>
        <taxon>Actinomycetota</taxon>
        <taxon>Actinomycetes</taxon>
        <taxon>Kitasatosporales</taxon>
        <taxon>Streptomycetaceae</taxon>
        <taxon>Streptomyces</taxon>
    </lineage>
</organism>
<comment type="caution">
    <text evidence="4">The sequence shown here is derived from an EMBL/GenBank/DDBJ whole genome shotgun (WGS) entry which is preliminary data.</text>
</comment>
<gene>
    <name evidence="4" type="ORF">FNQ90_11470</name>
</gene>
<name>A0A7W3Y1W0_9ACTN</name>
<keyword evidence="1" id="KW-0233">DNA recombination</keyword>
<feature type="domain" description="Tyr recombinase" evidence="3">
    <location>
        <begin position="116"/>
        <end position="161"/>
    </location>
</feature>
<keyword evidence="5" id="KW-1185">Reference proteome</keyword>
<protein>
    <submittedName>
        <fullName evidence="4">Tyrosine-type recombinase/integrase</fullName>
    </submittedName>
</protein>
<dbReference type="CDD" id="cd00397">
    <property type="entry name" value="DNA_BRE_C"/>
    <property type="match status" value="1"/>
</dbReference>
<dbReference type="EMBL" id="VKHT01000296">
    <property type="protein sequence ID" value="MBB0244707.1"/>
    <property type="molecule type" value="Genomic_DNA"/>
</dbReference>
<evidence type="ECO:0000313" key="4">
    <source>
        <dbReference type="EMBL" id="MBB0244707.1"/>
    </source>
</evidence>
<dbReference type="SUPFAM" id="SSF56349">
    <property type="entry name" value="DNA breaking-rejoining enzymes"/>
    <property type="match status" value="1"/>
</dbReference>
<proteinExistence type="predicted"/>
<dbReference type="GO" id="GO:0003677">
    <property type="term" value="F:DNA binding"/>
    <property type="evidence" value="ECO:0007669"/>
    <property type="project" value="InterPro"/>
</dbReference>
<dbReference type="GO" id="GO:0015074">
    <property type="term" value="P:DNA integration"/>
    <property type="evidence" value="ECO:0007669"/>
    <property type="project" value="InterPro"/>
</dbReference>
<evidence type="ECO:0000259" key="3">
    <source>
        <dbReference type="Pfam" id="PF00589"/>
    </source>
</evidence>
<feature type="compositionally biased region" description="Basic and acidic residues" evidence="2">
    <location>
        <begin position="20"/>
        <end position="39"/>
    </location>
</feature>
<dbReference type="GO" id="GO:0006310">
    <property type="term" value="P:DNA recombination"/>
    <property type="evidence" value="ECO:0007669"/>
    <property type="project" value="UniProtKB-KW"/>
</dbReference>
<feature type="non-terminal residue" evidence="4">
    <location>
        <position position="1"/>
    </location>
</feature>